<dbReference type="InterPro" id="IPR022637">
    <property type="entry name" value="DNA_polIII_beta_cen"/>
</dbReference>
<evidence type="ECO:0000256" key="8">
    <source>
        <dbReference type="ARBA" id="ARBA00022932"/>
    </source>
</evidence>
<protein>
    <recommendedName>
        <fullName evidence="3 10">Beta sliding clamp</fullName>
    </recommendedName>
</protein>
<evidence type="ECO:0000256" key="5">
    <source>
        <dbReference type="ARBA" id="ARBA00022679"/>
    </source>
</evidence>
<evidence type="ECO:0000313" key="15">
    <source>
        <dbReference type="Proteomes" id="UP001199916"/>
    </source>
</evidence>
<evidence type="ECO:0000256" key="9">
    <source>
        <dbReference type="ARBA" id="ARBA00023125"/>
    </source>
</evidence>
<reference evidence="14 15" key="1">
    <citation type="submission" date="2021-11" db="EMBL/GenBank/DDBJ databases">
        <title>Draft genome sequence of Paenibacillus profundus YoMME, a new Gram-positive bacteria with exoelectrogenic properties.</title>
        <authorList>
            <person name="Hubenova Y."/>
            <person name="Hubenova E."/>
            <person name="Manasiev Y."/>
            <person name="Peykov S."/>
            <person name="Mitov M."/>
        </authorList>
    </citation>
    <scope>NUCLEOTIDE SEQUENCE [LARGE SCALE GENOMIC DNA]</scope>
    <source>
        <strain evidence="14 15">YoMME</strain>
    </source>
</reference>
<evidence type="ECO:0000256" key="6">
    <source>
        <dbReference type="ARBA" id="ARBA00022695"/>
    </source>
</evidence>
<dbReference type="InterPro" id="IPR022634">
    <property type="entry name" value="DNA_polIII_beta_N"/>
</dbReference>
<evidence type="ECO:0000313" key="14">
    <source>
        <dbReference type="EMBL" id="MCE5170294.1"/>
    </source>
</evidence>
<name>A0ABS8YGF6_9BACL</name>
<comment type="subcellular location">
    <subcellularLocation>
        <location evidence="1 10">Cytoplasm</location>
    </subcellularLocation>
</comment>
<evidence type="ECO:0000259" key="11">
    <source>
        <dbReference type="Pfam" id="PF00712"/>
    </source>
</evidence>
<proteinExistence type="inferred from homology"/>
<dbReference type="InterPro" id="IPR046938">
    <property type="entry name" value="DNA_clamp_sf"/>
</dbReference>
<feature type="domain" description="DNA polymerase III beta sliding clamp C-terminal" evidence="13">
    <location>
        <begin position="253"/>
        <end position="372"/>
    </location>
</feature>
<evidence type="ECO:0000256" key="7">
    <source>
        <dbReference type="ARBA" id="ARBA00022705"/>
    </source>
</evidence>
<dbReference type="Pfam" id="PF00712">
    <property type="entry name" value="DNA_pol3_beta"/>
    <property type="match status" value="1"/>
</dbReference>
<evidence type="ECO:0000256" key="10">
    <source>
        <dbReference type="PIRNR" id="PIRNR000804"/>
    </source>
</evidence>
<keyword evidence="15" id="KW-1185">Reference proteome</keyword>
<dbReference type="NCBIfam" id="TIGR00663">
    <property type="entry name" value="dnan"/>
    <property type="match status" value="1"/>
</dbReference>
<dbReference type="InterPro" id="IPR022635">
    <property type="entry name" value="DNA_polIII_beta_C"/>
</dbReference>
<feature type="domain" description="DNA polymerase III beta sliding clamp central" evidence="12">
    <location>
        <begin position="132"/>
        <end position="248"/>
    </location>
</feature>
<keyword evidence="4 10" id="KW-0963">Cytoplasm</keyword>
<gene>
    <name evidence="14" type="primary">dnaN</name>
    <name evidence="14" type="ORF">LQV63_13340</name>
</gene>
<feature type="domain" description="DNA polymerase III beta sliding clamp N-terminal" evidence="11">
    <location>
        <begin position="8"/>
        <end position="122"/>
    </location>
</feature>
<keyword evidence="5 10" id="KW-0808">Transferase</keyword>
<dbReference type="PANTHER" id="PTHR30478:SF0">
    <property type="entry name" value="BETA SLIDING CLAMP"/>
    <property type="match status" value="1"/>
</dbReference>
<organism evidence="14 15">
    <name type="scientific">Paenibacillus profundus</name>
    <dbReference type="NCBI Taxonomy" id="1173085"/>
    <lineage>
        <taxon>Bacteria</taxon>
        <taxon>Bacillati</taxon>
        <taxon>Bacillota</taxon>
        <taxon>Bacilli</taxon>
        <taxon>Bacillales</taxon>
        <taxon>Paenibacillaceae</taxon>
        <taxon>Paenibacillus</taxon>
    </lineage>
</organism>
<dbReference type="Proteomes" id="UP001199916">
    <property type="component" value="Unassembled WGS sequence"/>
</dbReference>
<dbReference type="SMART" id="SM00480">
    <property type="entry name" value="POL3Bc"/>
    <property type="match status" value="1"/>
</dbReference>
<dbReference type="GO" id="GO:0003887">
    <property type="term" value="F:DNA-directed DNA polymerase activity"/>
    <property type="evidence" value="ECO:0007669"/>
    <property type="project" value="UniProtKB-EC"/>
</dbReference>
<evidence type="ECO:0000256" key="2">
    <source>
        <dbReference type="ARBA" id="ARBA00010752"/>
    </source>
</evidence>
<comment type="similarity">
    <text evidence="2 10">Belongs to the beta sliding clamp family.</text>
</comment>
<dbReference type="Pfam" id="PF02767">
    <property type="entry name" value="DNA_pol3_beta_2"/>
    <property type="match status" value="1"/>
</dbReference>
<comment type="subunit">
    <text evidence="10">Forms a ring-shaped head-to-tail homodimer around DNA.</text>
</comment>
<dbReference type="CDD" id="cd00140">
    <property type="entry name" value="beta_clamp"/>
    <property type="match status" value="1"/>
</dbReference>
<evidence type="ECO:0000259" key="12">
    <source>
        <dbReference type="Pfam" id="PF02767"/>
    </source>
</evidence>
<dbReference type="Gene3D" id="3.10.150.10">
    <property type="entry name" value="DNA Polymerase III, subunit A, domain 2"/>
    <property type="match status" value="1"/>
</dbReference>
<comment type="function">
    <text evidence="10">Confers DNA tethering and processivity to DNA polymerases and other proteins. Acts as a clamp, forming a ring around DNA (a reaction catalyzed by the clamp-loading complex) which diffuses in an ATP-independent manner freely and bidirectionally along dsDNA. Initially characterized for its ability to contact the catalytic subunit of DNA polymerase III (Pol III), a complex, multichain enzyme responsible for most of the replicative synthesis in bacteria; Pol III exhibits 3'-5' exonuclease proofreading activity. The beta chain is required for initiation of replication as well as for processivity of DNA replication.</text>
</comment>
<evidence type="ECO:0000256" key="1">
    <source>
        <dbReference type="ARBA" id="ARBA00004496"/>
    </source>
</evidence>
<dbReference type="Pfam" id="PF02768">
    <property type="entry name" value="DNA_pol3_beta_3"/>
    <property type="match status" value="1"/>
</dbReference>
<evidence type="ECO:0000256" key="3">
    <source>
        <dbReference type="ARBA" id="ARBA00021035"/>
    </source>
</evidence>
<sequence length="375" mass="41316">MIEVPQPILAEALQHVIKAVSANCPIPIMSGILLRANRDGLTLVSGNSSMMVQYEIPATENVNVQRTGSIVIPAKYFSEIIRKFPAGVVTLEMKEPLIITIQSGNAVYRLCGMDAEHFPQMPEINDGIQAHISSTALRNMIRHVVFAVSPSEKRPVLTGVSCQIDRDGSLRFLATDSVRLASRLTHVSLAQDMVIPPAIIIPGKNVHELSKMLNEEQEMVEITIGKSQIGFRTKNLLFQSALIDGSYPSVDRSIPQTHSTELIVDSVELLHAMERVSLLAGDDNMIQLSINEHNDIELISNTAEIGDVLEGVHAEEMSGERLSICFNGNYMKDILRSVDSAKLRLACSGKWKPIVVQPVDDTESTYMITPLRSHM</sequence>
<dbReference type="Gene3D" id="3.70.10.10">
    <property type="match status" value="1"/>
</dbReference>
<dbReference type="InterPro" id="IPR001001">
    <property type="entry name" value="DNA_polIII_beta"/>
</dbReference>
<keyword evidence="7 10" id="KW-0235">DNA replication</keyword>
<dbReference type="PIRSF" id="PIRSF000804">
    <property type="entry name" value="DNA_pol_III_b"/>
    <property type="match status" value="1"/>
</dbReference>
<keyword evidence="9" id="KW-0238">DNA-binding</keyword>
<comment type="caution">
    <text evidence="14">The sequence shown here is derived from an EMBL/GenBank/DDBJ whole genome shotgun (WGS) entry which is preliminary data.</text>
</comment>
<keyword evidence="6 10" id="KW-0548">Nucleotidyltransferase</keyword>
<dbReference type="PANTHER" id="PTHR30478">
    <property type="entry name" value="DNA POLYMERASE III SUBUNIT BETA"/>
    <property type="match status" value="1"/>
</dbReference>
<keyword evidence="8 10" id="KW-0239">DNA-directed DNA polymerase</keyword>
<dbReference type="EMBL" id="JAJNBZ010000009">
    <property type="protein sequence ID" value="MCE5170294.1"/>
    <property type="molecule type" value="Genomic_DNA"/>
</dbReference>
<evidence type="ECO:0000256" key="4">
    <source>
        <dbReference type="ARBA" id="ARBA00022490"/>
    </source>
</evidence>
<dbReference type="RefSeq" id="WP_233697065.1">
    <property type="nucleotide sequence ID" value="NZ_JAJNBZ010000009.1"/>
</dbReference>
<accession>A0ABS8YGF6</accession>
<dbReference type="SUPFAM" id="SSF55979">
    <property type="entry name" value="DNA clamp"/>
    <property type="match status" value="3"/>
</dbReference>
<evidence type="ECO:0000259" key="13">
    <source>
        <dbReference type="Pfam" id="PF02768"/>
    </source>
</evidence>